<evidence type="ECO:0000313" key="8">
    <source>
        <dbReference type="EMBL" id="KAL1122699.1"/>
    </source>
</evidence>
<accession>A0ABD0YU24</accession>
<comment type="similarity">
    <text evidence="2 7">Belongs to the tetraspanin (TM4SF) family.</text>
</comment>
<keyword evidence="9" id="KW-1185">Reference proteome</keyword>
<sequence>VVLQLSGCGLLGVGIWLKTVDDSYSRTLVISPVVHFDYLLISVGVLVFVVAFFGCCGSWFQSRCMLITYFSLVIIMFLLEFIVASLAFVYREDLSETIKAELTDGIKEHYKNPTDNGIEEIWDHVHTRFSCCGVNNYQDWYDIKAWPEKKIVPASCCIEKYRNNTDCWSEGNQDYWYTKGCSEEVLMWFVSQLHIVGIIGLVVSFVQVCYLRIQIPKIYLI</sequence>
<dbReference type="EMBL" id="JBFDAA010000013">
    <property type="protein sequence ID" value="KAL1122699.1"/>
    <property type="molecule type" value="Genomic_DNA"/>
</dbReference>
<feature type="transmembrane region" description="Helical" evidence="7">
    <location>
        <begin position="38"/>
        <end position="60"/>
    </location>
</feature>
<comment type="caution">
    <text evidence="8">The sequence shown here is derived from an EMBL/GenBank/DDBJ whole genome shotgun (WGS) entry which is preliminary data.</text>
</comment>
<comment type="subcellular location">
    <subcellularLocation>
        <location evidence="1 7">Membrane</location>
        <topology evidence="1 7">Multi-pass membrane protein</topology>
    </subcellularLocation>
</comment>
<feature type="transmembrane region" description="Helical" evidence="7">
    <location>
        <begin position="67"/>
        <end position="90"/>
    </location>
</feature>
<dbReference type="InterPro" id="IPR000301">
    <property type="entry name" value="Tetraspanin_animals"/>
</dbReference>
<dbReference type="PIRSF" id="PIRSF002419">
    <property type="entry name" value="Tetraspanin"/>
    <property type="match status" value="1"/>
</dbReference>
<reference evidence="8 9" key="1">
    <citation type="submission" date="2024-07" db="EMBL/GenBank/DDBJ databases">
        <title>Chromosome-level genome assembly of the water stick insect Ranatra chinensis (Heteroptera: Nepidae).</title>
        <authorList>
            <person name="Liu X."/>
        </authorList>
    </citation>
    <scope>NUCLEOTIDE SEQUENCE [LARGE SCALE GENOMIC DNA]</scope>
    <source>
        <strain evidence="8">Cailab_2021Rc</strain>
        <tissue evidence="8">Muscle</tissue>
    </source>
</reference>
<dbReference type="AlphaFoldDB" id="A0ABD0YU24"/>
<evidence type="ECO:0000256" key="3">
    <source>
        <dbReference type="ARBA" id="ARBA00022692"/>
    </source>
</evidence>
<proteinExistence type="inferred from homology"/>
<comment type="caution">
    <text evidence="7">Lacks conserved residue(s) required for the propagation of feature annotation.</text>
</comment>
<evidence type="ECO:0000256" key="7">
    <source>
        <dbReference type="RuleBase" id="RU361218"/>
    </source>
</evidence>
<feature type="non-terminal residue" evidence="8">
    <location>
        <position position="1"/>
    </location>
</feature>
<dbReference type="GO" id="GO:0016020">
    <property type="term" value="C:membrane"/>
    <property type="evidence" value="ECO:0007669"/>
    <property type="project" value="UniProtKB-SubCell"/>
</dbReference>
<dbReference type="PRINTS" id="PR00259">
    <property type="entry name" value="TMFOUR"/>
</dbReference>
<dbReference type="Proteomes" id="UP001558652">
    <property type="component" value="Unassembled WGS sequence"/>
</dbReference>
<dbReference type="Pfam" id="PF00335">
    <property type="entry name" value="Tetraspanin"/>
    <property type="match status" value="1"/>
</dbReference>
<dbReference type="InterPro" id="IPR008952">
    <property type="entry name" value="Tetraspanin_EC2_sf"/>
</dbReference>
<keyword evidence="5 7" id="KW-0472">Membrane</keyword>
<evidence type="ECO:0000256" key="2">
    <source>
        <dbReference type="ARBA" id="ARBA00006840"/>
    </source>
</evidence>
<keyword evidence="4 7" id="KW-1133">Transmembrane helix</keyword>
<evidence type="ECO:0000256" key="4">
    <source>
        <dbReference type="ARBA" id="ARBA00022989"/>
    </source>
</evidence>
<name>A0ABD0YU24_9HEMI</name>
<dbReference type="Gene3D" id="1.10.1450.10">
    <property type="entry name" value="Tetraspanin"/>
    <property type="match status" value="1"/>
</dbReference>
<feature type="disulfide bond" evidence="6">
    <location>
        <begin position="132"/>
        <end position="157"/>
    </location>
</feature>
<dbReference type="PANTHER" id="PTHR19282">
    <property type="entry name" value="TETRASPANIN"/>
    <property type="match status" value="1"/>
</dbReference>
<evidence type="ECO:0000256" key="6">
    <source>
        <dbReference type="PIRSR" id="PIRSR002419-1"/>
    </source>
</evidence>
<feature type="transmembrane region" description="Helical" evidence="7">
    <location>
        <begin position="185"/>
        <end position="211"/>
    </location>
</feature>
<dbReference type="InterPro" id="IPR018499">
    <property type="entry name" value="Tetraspanin/Peripherin"/>
</dbReference>
<evidence type="ECO:0000256" key="5">
    <source>
        <dbReference type="ARBA" id="ARBA00023136"/>
    </source>
</evidence>
<keyword evidence="6" id="KW-1015">Disulfide bond</keyword>
<evidence type="ECO:0000256" key="1">
    <source>
        <dbReference type="ARBA" id="ARBA00004141"/>
    </source>
</evidence>
<organism evidence="8 9">
    <name type="scientific">Ranatra chinensis</name>
    <dbReference type="NCBI Taxonomy" id="642074"/>
    <lineage>
        <taxon>Eukaryota</taxon>
        <taxon>Metazoa</taxon>
        <taxon>Ecdysozoa</taxon>
        <taxon>Arthropoda</taxon>
        <taxon>Hexapoda</taxon>
        <taxon>Insecta</taxon>
        <taxon>Pterygota</taxon>
        <taxon>Neoptera</taxon>
        <taxon>Paraneoptera</taxon>
        <taxon>Hemiptera</taxon>
        <taxon>Heteroptera</taxon>
        <taxon>Panheteroptera</taxon>
        <taxon>Nepomorpha</taxon>
        <taxon>Nepidae</taxon>
        <taxon>Ranatrinae</taxon>
        <taxon>Ranatra</taxon>
    </lineage>
</organism>
<dbReference type="PANTHER" id="PTHR19282:SF478">
    <property type="entry name" value="TETRASPANIN"/>
    <property type="match status" value="1"/>
</dbReference>
<keyword evidence="3 7" id="KW-0812">Transmembrane</keyword>
<evidence type="ECO:0000313" key="9">
    <source>
        <dbReference type="Proteomes" id="UP001558652"/>
    </source>
</evidence>
<protein>
    <recommendedName>
        <fullName evidence="7">Tetraspanin</fullName>
    </recommendedName>
</protein>
<dbReference type="SUPFAM" id="SSF48652">
    <property type="entry name" value="Tetraspanin"/>
    <property type="match status" value="1"/>
</dbReference>
<gene>
    <name evidence="8" type="ORF">AAG570_003026</name>
</gene>